<evidence type="ECO:0000256" key="2">
    <source>
        <dbReference type="SAM" id="MobiDB-lite"/>
    </source>
</evidence>
<dbReference type="Pfam" id="PF25023">
    <property type="entry name" value="TEN_YD-shell"/>
    <property type="match status" value="3"/>
</dbReference>
<evidence type="ECO:0000259" key="4">
    <source>
        <dbReference type="Pfam" id="PF25023"/>
    </source>
</evidence>
<dbReference type="OrthoDB" id="5445630at2"/>
<dbReference type="InterPro" id="IPR031325">
    <property type="entry name" value="RHS_repeat"/>
</dbReference>
<keyword evidence="1" id="KW-0677">Repeat</keyword>
<feature type="signal peptide" evidence="3">
    <location>
        <begin position="1"/>
        <end position="29"/>
    </location>
</feature>
<dbReference type="Gene3D" id="2.180.10.10">
    <property type="entry name" value="RHS repeat-associated core"/>
    <property type="match status" value="4"/>
</dbReference>
<dbReference type="PRINTS" id="PR00394">
    <property type="entry name" value="RHSPROTEIN"/>
</dbReference>
<dbReference type="KEGG" id="cser:CCO03_03825"/>
<keyword evidence="6" id="KW-1185">Reference proteome</keyword>
<dbReference type="Gene3D" id="3.90.930.1">
    <property type="match status" value="1"/>
</dbReference>
<evidence type="ECO:0000256" key="3">
    <source>
        <dbReference type="SAM" id="SignalP"/>
    </source>
</evidence>
<dbReference type="Proteomes" id="UP000196138">
    <property type="component" value="Chromosome"/>
</dbReference>
<dbReference type="NCBIfam" id="TIGR01643">
    <property type="entry name" value="YD_repeat_2x"/>
    <property type="match status" value="9"/>
</dbReference>
<dbReference type="PANTHER" id="PTHR32305:SF15">
    <property type="entry name" value="PROTEIN RHSA-RELATED"/>
    <property type="match status" value="1"/>
</dbReference>
<organism evidence="5 6">
    <name type="scientific">Comamonas serinivorans</name>
    <dbReference type="NCBI Taxonomy" id="1082851"/>
    <lineage>
        <taxon>Bacteria</taxon>
        <taxon>Pseudomonadati</taxon>
        <taxon>Pseudomonadota</taxon>
        <taxon>Betaproteobacteria</taxon>
        <taxon>Burkholderiales</taxon>
        <taxon>Comamonadaceae</taxon>
        <taxon>Comamonas</taxon>
    </lineage>
</organism>
<dbReference type="EMBL" id="CP021455">
    <property type="protein sequence ID" value="ARU03923.1"/>
    <property type="molecule type" value="Genomic_DNA"/>
</dbReference>
<protein>
    <recommendedName>
        <fullName evidence="4">Teneurin-like YD-shell domain-containing protein</fullName>
    </recommendedName>
</protein>
<evidence type="ECO:0000256" key="1">
    <source>
        <dbReference type="ARBA" id="ARBA00022737"/>
    </source>
</evidence>
<dbReference type="InterPro" id="IPR022385">
    <property type="entry name" value="Rhs_assc_core"/>
</dbReference>
<gene>
    <name evidence="5" type="ORF">CCO03_03825</name>
</gene>
<dbReference type="PANTHER" id="PTHR32305">
    <property type="match status" value="1"/>
</dbReference>
<evidence type="ECO:0000313" key="5">
    <source>
        <dbReference type="EMBL" id="ARU03923.1"/>
    </source>
</evidence>
<feature type="domain" description="Teneurin-like YD-shell" evidence="4">
    <location>
        <begin position="540"/>
        <end position="632"/>
    </location>
</feature>
<dbReference type="PROSITE" id="PS51257">
    <property type="entry name" value="PROKAR_LIPOPROTEIN"/>
    <property type="match status" value="1"/>
</dbReference>
<dbReference type="InterPro" id="IPR050708">
    <property type="entry name" value="T6SS_VgrG/RHS"/>
</dbReference>
<feature type="domain" description="Teneurin-like YD-shell" evidence="4">
    <location>
        <begin position="104"/>
        <end position="532"/>
    </location>
</feature>
<dbReference type="Pfam" id="PF05593">
    <property type="entry name" value="RHS_repeat"/>
    <property type="match status" value="4"/>
</dbReference>
<sequence length="1418" mass="154359">MSVHNKKDLFSLLMGAMLACGLLSQEALAQSATRQISLPNQDYTESTQDLVVKVMGGYVNINRTWTYGKWYLNDAWADLVLVPDPMGGVLAVGRADRVYSKASGVGGSVYTFDENNFIKATGAGWQWYDRAGNTIDYNASGKMLGYADRNGVKVTMVRDANGRLVGIKDHFDRQVITIENDAAGFPKKVSDYSGRSVQYEWQSQVDVRGGGLKGLLTKVTDVRGNPWTYTYTNGYIETRTDPEGGQIKLTYMSFPNDNAGMTGTLATAGSSRGSEGSSKDTGVSAGSGAIPSVGTTKVTQPKTARVASFKDEVGSTTNYRIDYNRVKREYMVSMQLPGGANQVIRYDSGGRILQNTLGELDLTIDKIDANTERSKDARGLITTTVYNAARLPLKVIYPDGASETTTYDPIFNQKTSFTNALGVLSTWAYDGKGNITEWVEAKGLPEQRTTLYTYDQWGNLLSKTRGAGDGKQADAITEAFEYDNAGNLTKVTNGLGHSTRATYNARGLPLTLTNPLGHVTTRTYDAQGNLLSSANALNQTITSAYDGMGRRTRATSAAGRIQTTTYDKAGRVTETLAPGQSAGQGTRIQYDAAGRPTQTTSPGGLKSTSEYDTQGRLVKTTDPAGNASTYEYGAKGTALAGLFTAVNYPTYKETNGYDQRGRQTVINRQLGATTLTQHQAFDAAGQRISSSDPAGKTTLSQYDGLGRLTQTTDPVGGQTQQSWDAQDKLSALTDAKGNRHAFAYDKAGLLTQETRPLGGAIRYSHDAAGQLILRTDAGGNTRAYSYNAAGRMTAEVHKLNGTTDQSITYTHDADGQLTAYEQKDGAGQLISAATYTQDAQGRTAASSIQYGKTDGSGTLGFQIGQSFNPDGQLLSHTYPGGSTQSYSYNKGQLSQVTLPNGSAMTYGNYQWMVPGQISTPGATKTISYDVLQRPTSIHVKNQAGQTLASRLYQYDQAGNITQIDTDLGKTSYGYDQLDRLTEASPDTALQAMNLPQESYNYDAVGNRIASSHQAGTWVYNADNQLTQYPKTTPFSTLTALDTRVAYTAQGHTHKETNSQTTQTYGYNAAERLTQYTNTPQGQATPSVQAAYRYDPFGRRIAKRVTEGSTTTNTYFIYSEQGLMAEANEQGQMTSAYGFNPKAAQQGLWSTDPIWQAKVQGGSLTDAQTQFHHLHTDHLGTPMLSTDKDGKTSWKAVSEAFGAAGVLQNQSAITMNLRFPGQYWDEESQSHYNFFRDYRPGVGRYIQSDPIGLSDGVNIYNYAHLNPIFYFDMNGLQAGGWGPTGGPPTGRVNTIYCVNEILELYIVPVSRGGECPAIETCLRVHEDTHRKDAIRFDSKICKGLNNVAIGYYGENGKSVKTSSFIKDAEIRALENQIFCLESFRSSLMCREEWCLGWINFEIISRSNQLVMVLSGSYWD</sequence>
<dbReference type="InterPro" id="IPR056823">
    <property type="entry name" value="TEN-like_YD-shell"/>
</dbReference>
<evidence type="ECO:0000313" key="6">
    <source>
        <dbReference type="Proteomes" id="UP000196138"/>
    </source>
</evidence>
<keyword evidence="3" id="KW-0732">Signal</keyword>
<dbReference type="NCBIfam" id="TIGR03696">
    <property type="entry name" value="Rhs_assc_core"/>
    <property type="match status" value="1"/>
</dbReference>
<feature type="chain" id="PRO_5013095655" description="Teneurin-like YD-shell domain-containing protein" evidence="3">
    <location>
        <begin position="30"/>
        <end position="1418"/>
    </location>
</feature>
<name>A0A1Y0EJV7_9BURK</name>
<reference evidence="5 6" key="1">
    <citation type="submission" date="2017-05" db="EMBL/GenBank/DDBJ databases">
        <authorList>
            <person name="Song R."/>
            <person name="Chenine A.L."/>
            <person name="Ruprecht R.M."/>
        </authorList>
    </citation>
    <scope>NUCLEOTIDE SEQUENCE [LARGE SCALE GENOMIC DNA]</scope>
    <source>
        <strain evidence="5 6">DSM 26136</strain>
    </source>
</reference>
<feature type="compositionally biased region" description="Polar residues" evidence="2">
    <location>
        <begin position="266"/>
        <end position="281"/>
    </location>
</feature>
<feature type="region of interest" description="Disordered" evidence="2">
    <location>
        <begin position="266"/>
        <end position="297"/>
    </location>
</feature>
<accession>A0A1Y0EJV7</accession>
<dbReference type="RefSeq" id="WP_087277479.1">
    <property type="nucleotide sequence ID" value="NZ_CP021455.1"/>
</dbReference>
<feature type="domain" description="Teneurin-like YD-shell" evidence="4">
    <location>
        <begin position="921"/>
        <end position="1260"/>
    </location>
</feature>
<proteinExistence type="predicted"/>
<dbReference type="InterPro" id="IPR006530">
    <property type="entry name" value="YD"/>
</dbReference>